<organism evidence="1 2">
    <name type="scientific">Methylophaga nitratireducenticrescens</name>
    <dbReference type="NCBI Taxonomy" id="754476"/>
    <lineage>
        <taxon>Bacteria</taxon>
        <taxon>Pseudomonadati</taxon>
        <taxon>Pseudomonadota</taxon>
        <taxon>Gammaproteobacteria</taxon>
        <taxon>Thiotrichales</taxon>
        <taxon>Piscirickettsiaceae</taxon>
        <taxon>Methylophaga</taxon>
    </lineage>
</organism>
<accession>I1XLV7</accession>
<evidence type="ECO:0000313" key="2">
    <source>
        <dbReference type="Proteomes" id="UP000009144"/>
    </source>
</evidence>
<name>I1XLV7_METNJ</name>
<protein>
    <submittedName>
        <fullName evidence="1">Uncharacterized protein</fullName>
    </submittedName>
</protein>
<dbReference type="STRING" id="754476.Q7A_2586"/>
<gene>
    <name evidence="1" type="ordered locus">Q7A_2586</name>
</gene>
<sequence length="43" mass="4663">MLNYLTCLFQPVAAQSFMPPAVTEMVRSSVCAIHHVSLGAVEL</sequence>
<dbReference type="Proteomes" id="UP000009144">
    <property type="component" value="Chromosome"/>
</dbReference>
<dbReference type="AlphaFoldDB" id="I1XLV7"/>
<keyword evidence="2" id="KW-1185">Reference proteome</keyword>
<dbReference type="EMBL" id="CP003390">
    <property type="protein sequence ID" value="AFI85376.1"/>
    <property type="molecule type" value="Genomic_DNA"/>
</dbReference>
<proteinExistence type="predicted"/>
<reference evidence="1 2" key="2">
    <citation type="journal article" date="2013" name="Int. J. Syst. Evol. Microbiol.">
        <title>Methylophaga nitratireducenticrescens sp. nov. and Methylophaga frappieri sp. nov., isolated from the biofilm of the methanol-fed denitrification system treating the seawater at the Montreal Biodome.</title>
        <authorList>
            <person name="Villeneuve C."/>
            <person name="Martineau C."/>
            <person name="Mauffrey F."/>
            <person name="Villemur R."/>
        </authorList>
    </citation>
    <scope>NUCLEOTIDE SEQUENCE [LARGE SCALE GENOMIC DNA]</scope>
    <source>
        <strain evidence="1 2">JAM1</strain>
    </source>
</reference>
<dbReference type="HOGENOM" id="CLU_3235914_0_0_6"/>
<reference evidence="1 2" key="1">
    <citation type="journal article" date="2012" name="J. Bacteriol.">
        <title>Complete genome sequences of Methylophaga sp. strain JAM1 and Methylophaga sp. strain JAM7.</title>
        <authorList>
            <person name="Villeneuve C."/>
            <person name="Martineau C."/>
            <person name="Mauffrey F."/>
            <person name="Villemur R."/>
        </authorList>
    </citation>
    <scope>NUCLEOTIDE SEQUENCE [LARGE SCALE GENOMIC DNA]</scope>
    <source>
        <strain evidence="1 2">JAM1</strain>
    </source>
</reference>
<evidence type="ECO:0000313" key="1">
    <source>
        <dbReference type="EMBL" id="AFI85376.1"/>
    </source>
</evidence>